<proteinExistence type="predicted"/>
<evidence type="ECO:0000313" key="1">
    <source>
        <dbReference type="EMBL" id="MEH7827657.1"/>
    </source>
</evidence>
<protein>
    <submittedName>
        <fullName evidence="1">DUF1850 domain-containing protein</fullName>
    </submittedName>
</protein>
<dbReference type="RefSeq" id="WP_335420884.1">
    <property type="nucleotide sequence ID" value="NZ_JBALHR010000003.1"/>
</dbReference>
<sequence>MTGCLMVGASLLALATPEFTLDWQHSVEKTRWRESWQISPAGLLLTEAAVQGSGAGMEPGEGARLQAGWWVWQPQLPRQPGLALATSGATQGGWHLCSGGICHDIAETGETVLLRPCTEAEWPRDAQP</sequence>
<dbReference type="Pfam" id="PF08905">
    <property type="entry name" value="DUF1850"/>
    <property type="match status" value="1"/>
</dbReference>
<dbReference type="Proteomes" id="UP001431963">
    <property type="component" value="Unassembled WGS sequence"/>
</dbReference>
<keyword evidence="2" id="KW-1185">Reference proteome</keyword>
<reference evidence="1" key="1">
    <citation type="submission" date="2024-02" db="EMBL/GenBank/DDBJ databases">
        <title>Genome sequences of strain Gemmobacter sp. JM10B15.</title>
        <authorList>
            <person name="Zhang M."/>
        </authorList>
    </citation>
    <scope>NUCLEOTIDE SEQUENCE</scope>
    <source>
        <strain evidence="1">JM10B15</strain>
    </source>
</reference>
<name>A0ABU8BSK0_9RHOB</name>
<dbReference type="EMBL" id="JBALHR010000003">
    <property type="protein sequence ID" value="MEH7827657.1"/>
    <property type="molecule type" value="Genomic_DNA"/>
</dbReference>
<accession>A0ABU8BSK0</accession>
<evidence type="ECO:0000313" key="2">
    <source>
        <dbReference type="Proteomes" id="UP001431963"/>
    </source>
</evidence>
<gene>
    <name evidence="1" type="ORF">V6590_05820</name>
</gene>
<organism evidence="1 2">
    <name type="scientific">Gemmobacter denitrificans</name>
    <dbReference type="NCBI Taxonomy" id="3123040"/>
    <lineage>
        <taxon>Bacteria</taxon>
        <taxon>Pseudomonadati</taxon>
        <taxon>Pseudomonadota</taxon>
        <taxon>Alphaproteobacteria</taxon>
        <taxon>Rhodobacterales</taxon>
        <taxon>Paracoccaceae</taxon>
        <taxon>Gemmobacter</taxon>
    </lineage>
</organism>
<dbReference type="InterPro" id="IPR015001">
    <property type="entry name" value="DUF1850"/>
</dbReference>
<comment type="caution">
    <text evidence="1">The sequence shown here is derived from an EMBL/GenBank/DDBJ whole genome shotgun (WGS) entry which is preliminary data.</text>
</comment>